<proteinExistence type="predicted"/>
<keyword evidence="1" id="KW-0812">Transmembrane</keyword>
<keyword evidence="1" id="KW-1133">Transmembrane helix</keyword>
<dbReference type="Proteomes" id="UP000801492">
    <property type="component" value="Unassembled WGS sequence"/>
</dbReference>
<feature type="transmembrane region" description="Helical" evidence="1">
    <location>
        <begin position="467"/>
        <end position="489"/>
    </location>
</feature>
<feature type="transmembrane region" description="Helical" evidence="1">
    <location>
        <begin position="436"/>
        <end position="455"/>
    </location>
</feature>
<evidence type="ECO:0000313" key="3">
    <source>
        <dbReference type="Proteomes" id="UP000801492"/>
    </source>
</evidence>
<evidence type="ECO:0000256" key="1">
    <source>
        <dbReference type="SAM" id="Phobius"/>
    </source>
</evidence>
<sequence>MGILSWTENYGDEIFMGLNMSKLKRDEAYLNISTPTTVYLYSLYEECFQCPFTQEQPIENHEILKINTRHPRLWRILKEDVSISPVDSNHSVLCTINQEFGEFGVYDLKISSSNCQLHVLKEPVDIHFPILTVVLIYALILLLVSSCICVWRIYTNKPERQTTSFDKELEPNQKRKRLKSLDTFRGISIVLMIFVNYGCGGYAVFDHAVWNGLQLADIVFPWFMWIMGVCIPISVSSILKKGISKKSSLKNVLRRSCILFGLGLFLGAGPNLDKLRVFGVLQRFGICYFVTASAFILFSSAKQFHEEKKRVFNFCTDILTLKYQWIVAIILLIVHNLLTFMLSIPNCSKGYLGPGGYHDNGKHMECTGGAAGYIDKVILGNHRYQYPTIKSIYKSEAFDPEGILGCLTSIIQVIIGAQAGAIVLFHKGHAARLIRWLIWAVILGLIGGFLCGFSKEDGLIPVNKNLWSISFVLVTSSLAFLFFSLCYCLIDVKEYWSGKPFLFAGMNAILMYVGHGMTTNSFPIRWVPVKEVGLSTHFITLIENVWATGMWVIIAYYLFTIKFFLSI</sequence>
<keyword evidence="1" id="KW-0472">Membrane</keyword>
<comment type="caution">
    <text evidence="2">The sequence shown here is derived from an EMBL/GenBank/DDBJ whole genome shotgun (WGS) entry which is preliminary data.</text>
</comment>
<gene>
    <name evidence="2" type="ORF">ILUMI_04480</name>
</gene>
<feature type="transmembrane region" description="Helical" evidence="1">
    <location>
        <begin position="402"/>
        <end position="424"/>
    </location>
</feature>
<dbReference type="OrthoDB" id="2149840at2759"/>
<evidence type="ECO:0000313" key="2">
    <source>
        <dbReference type="EMBL" id="KAF2901701.1"/>
    </source>
</evidence>
<feature type="transmembrane region" description="Helical" evidence="1">
    <location>
        <begin position="322"/>
        <end position="344"/>
    </location>
</feature>
<accession>A0A8K0DE91</accession>
<organism evidence="2 3">
    <name type="scientific">Ignelater luminosus</name>
    <name type="common">Cucubano</name>
    <name type="synonym">Pyrophorus luminosus</name>
    <dbReference type="NCBI Taxonomy" id="2038154"/>
    <lineage>
        <taxon>Eukaryota</taxon>
        <taxon>Metazoa</taxon>
        <taxon>Ecdysozoa</taxon>
        <taxon>Arthropoda</taxon>
        <taxon>Hexapoda</taxon>
        <taxon>Insecta</taxon>
        <taxon>Pterygota</taxon>
        <taxon>Neoptera</taxon>
        <taxon>Endopterygota</taxon>
        <taxon>Coleoptera</taxon>
        <taxon>Polyphaga</taxon>
        <taxon>Elateriformia</taxon>
        <taxon>Elateroidea</taxon>
        <taxon>Elateridae</taxon>
        <taxon>Agrypninae</taxon>
        <taxon>Pyrophorini</taxon>
        <taxon>Ignelater</taxon>
    </lineage>
</organism>
<feature type="transmembrane region" description="Helical" evidence="1">
    <location>
        <begin position="220"/>
        <end position="240"/>
    </location>
</feature>
<keyword evidence="3" id="KW-1185">Reference proteome</keyword>
<feature type="transmembrane region" description="Helical" evidence="1">
    <location>
        <begin position="538"/>
        <end position="559"/>
    </location>
</feature>
<feature type="transmembrane region" description="Helical" evidence="1">
    <location>
        <begin position="252"/>
        <end position="269"/>
    </location>
</feature>
<reference evidence="2" key="1">
    <citation type="submission" date="2019-08" db="EMBL/GenBank/DDBJ databases">
        <title>The genome of the North American firefly Photinus pyralis.</title>
        <authorList>
            <consortium name="Photinus pyralis genome working group"/>
            <person name="Fallon T.R."/>
            <person name="Sander Lower S.E."/>
            <person name="Weng J.-K."/>
        </authorList>
    </citation>
    <scope>NUCLEOTIDE SEQUENCE</scope>
    <source>
        <strain evidence="2">TRF0915ILg1</strain>
        <tissue evidence="2">Whole body</tissue>
    </source>
</reference>
<dbReference type="PANTHER" id="PTHR31061">
    <property type="entry name" value="LD22376P"/>
    <property type="match status" value="1"/>
</dbReference>
<feature type="transmembrane region" description="Helical" evidence="1">
    <location>
        <begin position="184"/>
        <end position="205"/>
    </location>
</feature>
<name>A0A8K0DE91_IGNLU</name>
<dbReference type="EMBL" id="VTPC01001509">
    <property type="protein sequence ID" value="KAF2901701.1"/>
    <property type="molecule type" value="Genomic_DNA"/>
</dbReference>
<feature type="transmembrane region" description="Helical" evidence="1">
    <location>
        <begin position="126"/>
        <end position="151"/>
    </location>
</feature>
<protein>
    <recommendedName>
        <fullName evidence="4">Heparan-alpha-glucosaminide N-acetyltransferase</fullName>
    </recommendedName>
</protein>
<dbReference type="AlphaFoldDB" id="A0A8K0DE91"/>
<dbReference type="PANTHER" id="PTHR31061:SF24">
    <property type="entry name" value="LD22376P"/>
    <property type="match status" value="1"/>
</dbReference>
<feature type="transmembrane region" description="Helical" evidence="1">
    <location>
        <begin position="501"/>
        <end position="518"/>
    </location>
</feature>
<evidence type="ECO:0008006" key="4">
    <source>
        <dbReference type="Google" id="ProtNLM"/>
    </source>
</evidence>
<feature type="transmembrane region" description="Helical" evidence="1">
    <location>
        <begin position="281"/>
        <end position="301"/>
    </location>
</feature>